<accession>A0A9N8LQ28</accession>
<reference evidence="2 3" key="1">
    <citation type="submission" date="2020-10" db="EMBL/GenBank/DDBJ databases">
        <authorList>
            <person name="Sedaghatjoo S."/>
        </authorList>
    </citation>
    <scope>NUCLEOTIDE SEQUENCE [LARGE SCALE GENOMIC DNA]</scope>
    <source>
        <strain evidence="2 3">LLFL</strain>
    </source>
</reference>
<organism evidence="2 3">
    <name type="scientific">Tilletia laevis</name>
    <dbReference type="NCBI Taxonomy" id="157183"/>
    <lineage>
        <taxon>Eukaryota</taxon>
        <taxon>Fungi</taxon>
        <taxon>Dikarya</taxon>
        <taxon>Basidiomycota</taxon>
        <taxon>Ustilaginomycotina</taxon>
        <taxon>Exobasidiomycetes</taxon>
        <taxon>Tilletiales</taxon>
        <taxon>Tilletiaceae</taxon>
        <taxon>Tilletia</taxon>
    </lineage>
</organism>
<feature type="region of interest" description="Disordered" evidence="1">
    <location>
        <begin position="47"/>
        <end position="68"/>
    </location>
</feature>
<feature type="compositionally biased region" description="Polar residues" evidence="1">
    <location>
        <begin position="47"/>
        <end position="58"/>
    </location>
</feature>
<name>A0A9N8LQ28_9BASI</name>
<protein>
    <submittedName>
        <fullName evidence="2">Uncharacterized protein</fullName>
    </submittedName>
</protein>
<keyword evidence="3" id="KW-1185">Reference proteome</keyword>
<comment type="caution">
    <text evidence="2">The sequence shown here is derived from an EMBL/GenBank/DDBJ whole genome shotgun (WGS) entry which is preliminary data.</text>
</comment>
<evidence type="ECO:0000313" key="3">
    <source>
        <dbReference type="Proteomes" id="UP000836404"/>
    </source>
</evidence>
<evidence type="ECO:0000313" key="2">
    <source>
        <dbReference type="EMBL" id="CAD6930605.1"/>
    </source>
</evidence>
<proteinExistence type="predicted"/>
<dbReference type="Proteomes" id="UP000836404">
    <property type="component" value="Unassembled WGS sequence"/>
</dbReference>
<dbReference type="AlphaFoldDB" id="A0A9N8LQ28"/>
<evidence type="ECO:0000256" key="1">
    <source>
        <dbReference type="SAM" id="MobiDB-lite"/>
    </source>
</evidence>
<dbReference type="EMBL" id="CAJHJF010002867">
    <property type="protein sequence ID" value="CAD6930605.1"/>
    <property type="molecule type" value="Genomic_DNA"/>
</dbReference>
<feature type="non-terminal residue" evidence="2">
    <location>
        <position position="1"/>
    </location>
</feature>
<gene>
    <name evidence="2" type="ORF">JKILLFL_G5108</name>
</gene>
<sequence length="68" mass="7459">MIQLNIESYHEHEQKLDDAVKALAACQDGSQILAKVCDEVKLRATTPTTNRKTASSSRAAMRRNEGAS</sequence>